<evidence type="ECO:0000259" key="1">
    <source>
        <dbReference type="PROSITE" id="PS50887"/>
    </source>
</evidence>
<reference evidence="3" key="1">
    <citation type="journal article" date="2019" name="Int. J. Syst. Evol. Microbiol.">
        <title>The Global Catalogue of Microorganisms (GCM) 10K type strain sequencing project: providing services to taxonomists for standard genome sequencing and annotation.</title>
        <authorList>
            <consortium name="The Broad Institute Genomics Platform"/>
            <consortium name="The Broad Institute Genome Sequencing Center for Infectious Disease"/>
            <person name="Wu L."/>
            <person name="Ma J."/>
        </authorList>
    </citation>
    <scope>NUCLEOTIDE SEQUENCE [LARGE SCALE GENOMIC DNA]</scope>
    <source>
        <strain evidence="3">JCM 30331</strain>
    </source>
</reference>
<comment type="caution">
    <text evidence="2">The sequence shown here is derived from an EMBL/GenBank/DDBJ whole genome shotgun (WGS) entry which is preliminary data.</text>
</comment>
<dbReference type="PANTHER" id="PTHR46663">
    <property type="entry name" value="DIGUANYLATE CYCLASE DGCT-RELATED"/>
    <property type="match status" value="1"/>
</dbReference>
<accession>A0ABQ2ELY0</accession>
<dbReference type="RefSeq" id="WP_229780602.1">
    <property type="nucleotide sequence ID" value="NZ_JBHUEV010000001.1"/>
</dbReference>
<dbReference type="Proteomes" id="UP000647587">
    <property type="component" value="Unassembled WGS sequence"/>
</dbReference>
<name>A0ABQ2ELY0_9DEIO</name>
<sequence length="98" mass="10360">MARLGGDEFTLVERLRGPQDALTIASQLLRAIEMPVLLAGREVSVSASVGVSLYPQHGADGATLQKQADTAMYEAKHGGKRAVRLWGPGPEPGNAHGR</sequence>
<dbReference type="Gene3D" id="3.30.70.270">
    <property type="match status" value="1"/>
</dbReference>
<gene>
    <name evidence="2" type="ORF">GCM10008955_06600</name>
</gene>
<proteinExistence type="predicted"/>
<keyword evidence="3" id="KW-1185">Reference proteome</keyword>
<dbReference type="PANTHER" id="PTHR46663:SF2">
    <property type="entry name" value="GGDEF DOMAIN-CONTAINING PROTEIN"/>
    <property type="match status" value="1"/>
</dbReference>
<dbReference type="InterPro" id="IPR052163">
    <property type="entry name" value="DGC-Regulatory_Protein"/>
</dbReference>
<dbReference type="EMBL" id="BMPP01000002">
    <property type="protein sequence ID" value="GGK15815.1"/>
    <property type="molecule type" value="Genomic_DNA"/>
</dbReference>
<evidence type="ECO:0000313" key="3">
    <source>
        <dbReference type="Proteomes" id="UP000647587"/>
    </source>
</evidence>
<dbReference type="PROSITE" id="PS50887">
    <property type="entry name" value="GGDEF"/>
    <property type="match status" value="1"/>
</dbReference>
<evidence type="ECO:0000313" key="2">
    <source>
        <dbReference type="EMBL" id="GGK15815.1"/>
    </source>
</evidence>
<feature type="domain" description="GGDEF" evidence="1">
    <location>
        <begin position="1"/>
        <end position="88"/>
    </location>
</feature>
<dbReference type="InterPro" id="IPR029787">
    <property type="entry name" value="Nucleotide_cyclase"/>
</dbReference>
<organism evidence="2 3">
    <name type="scientific">Deinococcus malanensis</name>
    <dbReference type="NCBI Taxonomy" id="1706855"/>
    <lineage>
        <taxon>Bacteria</taxon>
        <taxon>Thermotogati</taxon>
        <taxon>Deinococcota</taxon>
        <taxon>Deinococci</taxon>
        <taxon>Deinococcales</taxon>
        <taxon>Deinococcaceae</taxon>
        <taxon>Deinococcus</taxon>
    </lineage>
</organism>
<dbReference type="InterPro" id="IPR000160">
    <property type="entry name" value="GGDEF_dom"/>
</dbReference>
<dbReference type="NCBIfam" id="TIGR00254">
    <property type="entry name" value="GGDEF"/>
    <property type="match status" value="1"/>
</dbReference>
<dbReference type="Pfam" id="PF00990">
    <property type="entry name" value="GGDEF"/>
    <property type="match status" value="1"/>
</dbReference>
<dbReference type="InterPro" id="IPR043128">
    <property type="entry name" value="Rev_trsase/Diguanyl_cyclase"/>
</dbReference>
<protein>
    <recommendedName>
        <fullName evidence="1">GGDEF domain-containing protein</fullName>
    </recommendedName>
</protein>
<dbReference type="SUPFAM" id="SSF55073">
    <property type="entry name" value="Nucleotide cyclase"/>
    <property type="match status" value="1"/>
</dbReference>